<dbReference type="Gene3D" id="1.10.287.110">
    <property type="entry name" value="DnaJ domain"/>
    <property type="match status" value="1"/>
</dbReference>
<dbReference type="PANTHER" id="PTHR43908:SF3">
    <property type="entry name" value="AT29763P-RELATED"/>
    <property type="match status" value="1"/>
</dbReference>
<dbReference type="GO" id="GO:0071218">
    <property type="term" value="P:cellular response to misfolded protein"/>
    <property type="evidence" value="ECO:0007669"/>
    <property type="project" value="TreeGrafter"/>
</dbReference>
<dbReference type="PROSITE" id="PS50076">
    <property type="entry name" value="DNAJ_2"/>
    <property type="match status" value="1"/>
</dbReference>
<dbReference type="InterPro" id="IPR036869">
    <property type="entry name" value="J_dom_sf"/>
</dbReference>
<dbReference type="GO" id="GO:0030544">
    <property type="term" value="F:Hsp70 protein binding"/>
    <property type="evidence" value="ECO:0007669"/>
    <property type="project" value="TreeGrafter"/>
</dbReference>
<feature type="domain" description="J" evidence="2">
    <location>
        <begin position="17"/>
        <end position="84"/>
    </location>
</feature>
<feature type="compositionally biased region" description="Basic and acidic residues" evidence="1">
    <location>
        <begin position="217"/>
        <end position="230"/>
    </location>
</feature>
<feature type="compositionally biased region" description="Polar residues" evidence="1">
    <location>
        <begin position="94"/>
        <end position="104"/>
    </location>
</feature>
<dbReference type="GO" id="GO:0005789">
    <property type="term" value="C:endoplasmic reticulum membrane"/>
    <property type="evidence" value="ECO:0007669"/>
    <property type="project" value="TreeGrafter"/>
</dbReference>
<dbReference type="PANTHER" id="PTHR43908">
    <property type="entry name" value="AT29763P-RELATED"/>
    <property type="match status" value="1"/>
</dbReference>
<sequence length="230" mass="26276">MQGATSSVQKDTVLRLTYYEIFSLDPSAATIDLAAVQRSYRRFALLFHPDKDPSPEAREAFLRIKLAAETLADPERRREYNERLQQEERAHQQWPRQCGTSRSTHSQKEREMEEEAAVADMILKQKEAEALSRAAAARKDEAEREAAAKQMLHELTNALTTPFKQMETILVHEWDIDEELLEMKTREVQALLHKLNAFTKSVSRKRGAVSSSSSSKAVEDKRSRTCENAV</sequence>
<proteinExistence type="predicted"/>
<dbReference type="CDD" id="cd06257">
    <property type="entry name" value="DnaJ"/>
    <property type="match status" value="1"/>
</dbReference>
<evidence type="ECO:0000259" key="2">
    <source>
        <dbReference type="PROSITE" id="PS50076"/>
    </source>
</evidence>
<organism evidence="3">
    <name type="scientific">Trypanosoma vivax (strain Y486)</name>
    <dbReference type="NCBI Taxonomy" id="1055687"/>
    <lineage>
        <taxon>Eukaryota</taxon>
        <taxon>Discoba</taxon>
        <taxon>Euglenozoa</taxon>
        <taxon>Kinetoplastea</taxon>
        <taxon>Metakinetoplastina</taxon>
        <taxon>Trypanosomatida</taxon>
        <taxon>Trypanosomatidae</taxon>
        <taxon>Trypanosoma</taxon>
        <taxon>Duttonella</taxon>
    </lineage>
</organism>
<dbReference type="SUPFAM" id="SSF46565">
    <property type="entry name" value="Chaperone J-domain"/>
    <property type="match status" value="1"/>
</dbReference>
<protein>
    <submittedName>
        <fullName evidence="3">Putative chaperone protein DNAj</fullName>
    </submittedName>
</protein>
<dbReference type="PRINTS" id="PR00625">
    <property type="entry name" value="JDOMAIN"/>
</dbReference>
<feature type="region of interest" description="Disordered" evidence="1">
    <location>
        <begin position="85"/>
        <end position="110"/>
    </location>
</feature>
<evidence type="ECO:0000256" key="1">
    <source>
        <dbReference type="SAM" id="MobiDB-lite"/>
    </source>
</evidence>
<dbReference type="Pfam" id="PF00226">
    <property type="entry name" value="DnaJ"/>
    <property type="match status" value="1"/>
</dbReference>
<feature type="region of interest" description="Disordered" evidence="1">
    <location>
        <begin position="203"/>
        <end position="230"/>
    </location>
</feature>
<dbReference type="SMART" id="SM00271">
    <property type="entry name" value="DnaJ"/>
    <property type="match status" value="1"/>
</dbReference>
<evidence type="ECO:0000313" key="3">
    <source>
        <dbReference type="EMBL" id="CCC46684.1"/>
    </source>
</evidence>
<dbReference type="InterPro" id="IPR051100">
    <property type="entry name" value="DnaJ_subfamily_B/C"/>
</dbReference>
<dbReference type="InterPro" id="IPR001623">
    <property type="entry name" value="DnaJ_domain"/>
</dbReference>
<reference evidence="3" key="1">
    <citation type="journal article" date="2012" name="Proc. Natl. Acad. Sci. U.S.A.">
        <title>Antigenic diversity is generated by distinct evolutionary mechanisms in African trypanosome species.</title>
        <authorList>
            <person name="Jackson A.P."/>
            <person name="Berry A."/>
            <person name="Aslett M."/>
            <person name="Allison H.C."/>
            <person name="Burton P."/>
            <person name="Vavrova-Anderson J."/>
            <person name="Brown R."/>
            <person name="Browne H."/>
            <person name="Corton N."/>
            <person name="Hauser H."/>
            <person name="Gamble J."/>
            <person name="Gilderthorp R."/>
            <person name="Marcello L."/>
            <person name="McQuillan J."/>
            <person name="Otto T.D."/>
            <person name="Quail M.A."/>
            <person name="Sanders M.J."/>
            <person name="van Tonder A."/>
            <person name="Ginger M.L."/>
            <person name="Field M.C."/>
            <person name="Barry J.D."/>
            <person name="Hertz-Fowler C."/>
            <person name="Berriman M."/>
        </authorList>
    </citation>
    <scope>NUCLEOTIDE SEQUENCE</scope>
    <source>
        <strain evidence="3">Y486</strain>
    </source>
</reference>
<dbReference type="EMBL" id="HE573018">
    <property type="protein sequence ID" value="CCC46684.1"/>
    <property type="molecule type" value="Genomic_DNA"/>
</dbReference>
<gene>
    <name evidence="3" type="ORF">TVY486_0200960</name>
</gene>
<accession>G0TRW1</accession>
<dbReference type="VEuPathDB" id="TriTrypDB:TvY486_0200960"/>
<name>G0TRW1_TRYVY</name>
<dbReference type="OMA" id="PFKQMET"/>
<dbReference type="AlphaFoldDB" id="G0TRW1"/>